<protein>
    <recommendedName>
        <fullName evidence="2">Macro domain-containing protein</fullName>
    </recommendedName>
</protein>
<gene>
    <name evidence="3" type="ORF">EHS13_14415</name>
</gene>
<name>A0A6B8RKA6_9BACL</name>
<dbReference type="EMBL" id="CP034235">
    <property type="protein sequence ID" value="QGQ95983.1"/>
    <property type="molecule type" value="Genomic_DNA"/>
</dbReference>
<proteinExistence type="predicted"/>
<dbReference type="KEGG" id="ppsc:EHS13_14415"/>
<dbReference type="CDD" id="cd02901">
    <property type="entry name" value="Macro_Poa1p-like"/>
    <property type="match status" value="1"/>
</dbReference>
<dbReference type="PANTHER" id="PTHR12521">
    <property type="entry name" value="PROTEIN C6ORF130"/>
    <property type="match status" value="1"/>
</dbReference>
<organism evidence="3 4">
    <name type="scientific">Paenibacillus psychroresistens</name>
    <dbReference type="NCBI Taxonomy" id="1778678"/>
    <lineage>
        <taxon>Bacteria</taxon>
        <taxon>Bacillati</taxon>
        <taxon>Bacillota</taxon>
        <taxon>Bacilli</taxon>
        <taxon>Bacillales</taxon>
        <taxon>Paenibacillaceae</taxon>
        <taxon>Paenibacillus</taxon>
    </lineage>
</organism>
<feature type="domain" description="Macro" evidence="2">
    <location>
        <begin position="1"/>
        <end position="141"/>
    </location>
</feature>
<accession>A0A6B8RKA6</accession>
<dbReference type="OrthoDB" id="9780211at2"/>
<evidence type="ECO:0000313" key="4">
    <source>
        <dbReference type="Proteomes" id="UP000426246"/>
    </source>
</evidence>
<dbReference type="AlphaFoldDB" id="A0A6B8RKA6"/>
<dbReference type="InterPro" id="IPR043472">
    <property type="entry name" value="Macro_dom-like"/>
</dbReference>
<dbReference type="PANTHER" id="PTHR12521:SF0">
    <property type="entry name" value="ADP-RIBOSE GLYCOHYDROLASE OARD1"/>
    <property type="match status" value="1"/>
</dbReference>
<sequence>MKLTEIKKDLFDMPEEYHLAHCISSDAAMGAGIAVLFKKKFNLSILIKLAKQNELEIGTCRRVDKILNLITKKNYWNKPTYDSLTNAIVSMKQVCLSEGINKIAMPEIGCGLDKLQWSKVKEIILDIFSDTEMEIIVCRIN</sequence>
<dbReference type="InterPro" id="IPR002589">
    <property type="entry name" value="Macro_dom"/>
</dbReference>
<evidence type="ECO:0000259" key="2">
    <source>
        <dbReference type="PROSITE" id="PS51154"/>
    </source>
</evidence>
<reference evidence="4" key="1">
    <citation type="submission" date="2018-11" db="EMBL/GenBank/DDBJ databases">
        <title>Complete genome sequence of Paenibacillus sp. ML311-T8.</title>
        <authorList>
            <person name="Nam Y.-D."/>
            <person name="Kang J."/>
            <person name="Chung W.-H."/>
            <person name="Park Y.S."/>
        </authorList>
    </citation>
    <scope>NUCLEOTIDE SEQUENCE [LARGE SCALE GENOMIC DNA]</scope>
    <source>
        <strain evidence="4">ML311-T8</strain>
    </source>
</reference>
<dbReference type="Pfam" id="PF01661">
    <property type="entry name" value="Macro"/>
    <property type="match status" value="1"/>
</dbReference>
<dbReference type="PROSITE" id="PS51154">
    <property type="entry name" value="MACRO"/>
    <property type="match status" value="1"/>
</dbReference>
<dbReference type="SUPFAM" id="SSF52949">
    <property type="entry name" value="Macro domain-like"/>
    <property type="match status" value="1"/>
</dbReference>
<keyword evidence="4" id="KW-1185">Reference proteome</keyword>
<dbReference type="InterPro" id="IPR050892">
    <property type="entry name" value="ADP-ribose_metab_enzymes"/>
</dbReference>
<dbReference type="GO" id="GO:0140291">
    <property type="term" value="P:peptidyl-glutamate ADP-deribosylation"/>
    <property type="evidence" value="ECO:0007669"/>
    <property type="project" value="TreeGrafter"/>
</dbReference>
<comment type="catalytic activity">
    <reaction evidence="1">
        <text>an N-(ADP-alpha-D-ribosyl)-thymidine in DNA + H2O = a thymidine in DNA + ADP-D-ribose</text>
        <dbReference type="Rhea" id="RHEA:71655"/>
        <dbReference type="Rhea" id="RHEA-COMP:13556"/>
        <dbReference type="Rhea" id="RHEA-COMP:18051"/>
        <dbReference type="ChEBI" id="CHEBI:15377"/>
        <dbReference type="ChEBI" id="CHEBI:57967"/>
        <dbReference type="ChEBI" id="CHEBI:137386"/>
        <dbReference type="ChEBI" id="CHEBI:191199"/>
    </reaction>
    <physiologicalReaction direction="left-to-right" evidence="1">
        <dbReference type="Rhea" id="RHEA:71656"/>
    </physiologicalReaction>
</comment>
<evidence type="ECO:0000313" key="3">
    <source>
        <dbReference type="EMBL" id="QGQ95983.1"/>
    </source>
</evidence>
<dbReference type="Proteomes" id="UP000426246">
    <property type="component" value="Chromosome"/>
</dbReference>
<dbReference type="Gene3D" id="3.40.220.10">
    <property type="entry name" value="Leucine Aminopeptidase, subunit E, domain 1"/>
    <property type="match status" value="1"/>
</dbReference>
<dbReference type="RefSeq" id="WP_155701020.1">
    <property type="nucleotide sequence ID" value="NZ_CP034235.1"/>
</dbReference>
<evidence type="ECO:0000256" key="1">
    <source>
        <dbReference type="ARBA" id="ARBA00035885"/>
    </source>
</evidence>